<evidence type="ECO:0000256" key="6">
    <source>
        <dbReference type="ARBA" id="ARBA00022679"/>
    </source>
</evidence>
<comment type="subcellular location">
    <subcellularLocation>
        <location evidence="11">Cytoplasm</location>
    </subcellularLocation>
</comment>
<evidence type="ECO:0000256" key="5">
    <source>
        <dbReference type="ARBA" id="ARBA00022605"/>
    </source>
</evidence>
<dbReference type="AlphaFoldDB" id="A0A4R5NB96"/>
<feature type="binding site" evidence="11">
    <location>
        <position position="172"/>
    </location>
    <ligand>
        <name>pyridoxal 5'-phosphate</name>
        <dbReference type="ChEBI" id="CHEBI:597326"/>
    </ligand>
</feature>
<evidence type="ECO:0000256" key="9">
    <source>
        <dbReference type="ARBA" id="ARBA00047630"/>
    </source>
</evidence>
<evidence type="ECO:0000256" key="1">
    <source>
        <dbReference type="ARBA" id="ARBA00003483"/>
    </source>
</evidence>
<evidence type="ECO:0000256" key="7">
    <source>
        <dbReference type="ARBA" id="ARBA00022898"/>
    </source>
</evidence>
<dbReference type="GO" id="GO:0006564">
    <property type="term" value="P:L-serine biosynthetic process"/>
    <property type="evidence" value="ECO:0007669"/>
    <property type="project" value="UniProtKB-UniRule"/>
</dbReference>
<feature type="modified residue" description="N6-(pyridoxal phosphate)lysine" evidence="11">
    <location>
        <position position="196"/>
    </location>
</feature>
<dbReference type="PANTHER" id="PTHR43247:SF1">
    <property type="entry name" value="PHOSPHOSERINE AMINOTRANSFERASE"/>
    <property type="match status" value="1"/>
</dbReference>
<comment type="pathway">
    <text evidence="2 11">Amino-acid biosynthesis; L-serine biosynthesis; L-serine from 3-phospho-D-glycerate: step 2/3.</text>
</comment>
<comment type="cofactor">
    <cofactor evidence="11">
        <name>pyridoxal 5'-phosphate</name>
        <dbReference type="ChEBI" id="CHEBI:597326"/>
    </cofactor>
    <text evidence="11">Binds 1 pyridoxal phosphate per subunit.</text>
</comment>
<reference evidence="13 14" key="1">
    <citation type="journal article" date="2019" name="Appl. Microbiol. Biotechnol.">
        <title>Uncovering carbohydrate metabolism through a genotype-phenotype association study of 56 lactic acid bacteria genomes.</title>
        <authorList>
            <person name="Buron-Moles G."/>
            <person name="Chailyan A."/>
            <person name="Dolejs I."/>
            <person name="Forster J."/>
            <person name="Miks M.H."/>
        </authorList>
    </citation>
    <scope>NUCLEOTIDE SEQUENCE [LARGE SCALE GENOMIC DNA]</scope>
    <source>
        <strain evidence="13 14">ATCC 700006</strain>
    </source>
</reference>
<comment type="catalytic activity">
    <reaction evidence="9 11">
        <text>4-(phosphooxy)-L-threonine + 2-oxoglutarate = (R)-3-hydroxy-2-oxo-4-phosphooxybutanoate + L-glutamate</text>
        <dbReference type="Rhea" id="RHEA:16573"/>
        <dbReference type="ChEBI" id="CHEBI:16810"/>
        <dbReference type="ChEBI" id="CHEBI:29985"/>
        <dbReference type="ChEBI" id="CHEBI:58452"/>
        <dbReference type="ChEBI" id="CHEBI:58538"/>
        <dbReference type="EC" id="2.6.1.52"/>
    </reaction>
</comment>
<dbReference type="InterPro" id="IPR020578">
    <property type="entry name" value="Aminotrans_V_PyrdxlP_BS"/>
</dbReference>
<comment type="caution">
    <text evidence="11">Lacks conserved residue(s) required for the propagation of feature annotation.</text>
</comment>
<dbReference type="Pfam" id="PF00266">
    <property type="entry name" value="Aminotran_5"/>
    <property type="match status" value="1"/>
</dbReference>
<keyword evidence="14" id="KW-1185">Reference proteome</keyword>
<dbReference type="STRING" id="907931.GCA_000165675_00674"/>
<dbReference type="InterPro" id="IPR015424">
    <property type="entry name" value="PyrdxlP-dep_Trfase"/>
</dbReference>
<feature type="binding site" evidence="11">
    <location>
        <begin position="238"/>
        <end position="239"/>
    </location>
    <ligand>
        <name>pyridoxal 5'-phosphate</name>
        <dbReference type="ChEBI" id="CHEBI:597326"/>
    </ligand>
</feature>
<evidence type="ECO:0000256" key="3">
    <source>
        <dbReference type="ARBA" id="ARBA00006904"/>
    </source>
</evidence>
<comment type="similarity">
    <text evidence="3 11">Belongs to the class-V pyridoxal-phosphate-dependent aminotransferase family. SerC subfamily.</text>
</comment>
<keyword evidence="6 11" id="KW-0808">Transferase</keyword>
<keyword evidence="8 11" id="KW-0718">Serine biosynthesis</keyword>
<evidence type="ECO:0000256" key="11">
    <source>
        <dbReference type="HAMAP-Rule" id="MF_00160"/>
    </source>
</evidence>
<feature type="binding site" evidence="11">
    <location>
        <position position="101"/>
    </location>
    <ligand>
        <name>pyridoxal 5'-phosphate</name>
        <dbReference type="ChEBI" id="CHEBI:597326"/>
    </ligand>
</feature>
<dbReference type="GO" id="GO:0030170">
    <property type="term" value="F:pyridoxal phosphate binding"/>
    <property type="evidence" value="ECO:0007669"/>
    <property type="project" value="UniProtKB-UniRule"/>
</dbReference>
<dbReference type="PIRSF" id="PIRSF000525">
    <property type="entry name" value="SerC"/>
    <property type="match status" value="1"/>
</dbReference>
<dbReference type="InterPro" id="IPR022278">
    <property type="entry name" value="Pser_aminoTfrase"/>
</dbReference>
<dbReference type="Proteomes" id="UP000295681">
    <property type="component" value="Unassembled WGS sequence"/>
</dbReference>
<dbReference type="InterPro" id="IPR000192">
    <property type="entry name" value="Aminotrans_V_dom"/>
</dbReference>
<organism evidence="13 14">
    <name type="scientific">Leuconostoc fallax</name>
    <dbReference type="NCBI Taxonomy" id="1251"/>
    <lineage>
        <taxon>Bacteria</taxon>
        <taxon>Bacillati</taxon>
        <taxon>Bacillota</taxon>
        <taxon>Bacilli</taxon>
        <taxon>Lactobacillales</taxon>
        <taxon>Lactobacillaceae</taxon>
        <taxon>Leuconostoc</taxon>
    </lineage>
</organism>
<dbReference type="InterPro" id="IPR015421">
    <property type="entry name" value="PyrdxlP-dep_Trfase_major"/>
</dbReference>
<dbReference type="RefSeq" id="WP_133264259.1">
    <property type="nucleotide sequence ID" value="NZ_JAGYGP010000004.1"/>
</dbReference>
<feature type="binding site" evidence="11">
    <location>
        <position position="195"/>
    </location>
    <ligand>
        <name>pyridoxal 5'-phosphate</name>
        <dbReference type="ChEBI" id="CHEBI:597326"/>
    </ligand>
</feature>
<evidence type="ECO:0000256" key="8">
    <source>
        <dbReference type="ARBA" id="ARBA00023299"/>
    </source>
</evidence>
<dbReference type="PANTHER" id="PTHR43247">
    <property type="entry name" value="PHOSPHOSERINE AMINOTRANSFERASE"/>
    <property type="match status" value="1"/>
</dbReference>
<comment type="subunit">
    <text evidence="11">Homodimer.</text>
</comment>
<dbReference type="EC" id="2.6.1.52" evidence="11"/>
<comment type="caution">
    <text evidence="13">The sequence shown here is derived from an EMBL/GenBank/DDBJ whole genome shotgun (WGS) entry which is preliminary data.</text>
</comment>
<evidence type="ECO:0000259" key="12">
    <source>
        <dbReference type="Pfam" id="PF00266"/>
    </source>
</evidence>
<dbReference type="Gene3D" id="3.40.640.10">
    <property type="entry name" value="Type I PLP-dependent aspartate aminotransferase-like (Major domain)"/>
    <property type="match status" value="1"/>
</dbReference>
<proteinExistence type="inferred from homology"/>
<evidence type="ECO:0000313" key="14">
    <source>
        <dbReference type="Proteomes" id="UP000295681"/>
    </source>
</evidence>
<dbReference type="NCBIfam" id="NF003764">
    <property type="entry name" value="PRK05355.1"/>
    <property type="match status" value="1"/>
</dbReference>
<comment type="function">
    <text evidence="1 11">Catalyzes the reversible conversion of 3-phosphohydroxypyruvate to phosphoserine and of 3-hydroxy-2-oxo-4-phosphonooxybutanoate to phosphohydroxythreonine.</text>
</comment>
<evidence type="ECO:0000313" key="13">
    <source>
        <dbReference type="EMBL" id="TDG69126.1"/>
    </source>
</evidence>
<dbReference type="FunFam" id="3.40.640.10:FF:000010">
    <property type="entry name" value="Phosphoserine aminotransferase"/>
    <property type="match status" value="1"/>
</dbReference>
<keyword evidence="7 11" id="KW-0663">Pyridoxal phosphate</keyword>
<name>A0A4R5NB96_9LACO</name>
<accession>A0A4R5NB96</accession>
<comment type="catalytic activity">
    <reaction evidence="10 11">
        <text>O-phospho-L-serine + 2-oxoglutarate = 3-phosphooxypyruvate + L-glutamate</text>
        <dbReference type="Rhea" id="RHEA:14329"/>
        <dbReference type="ChEBI" id="CHEBI:16810"/>
        <dbReference type="ChEBI" id="CHEBI:18110"/>
        <dbReference type="ChEBI" id="CHEBI:29985"/>
        <dbReference type="ChEBI" id="CHEBI:57524"/>
        <dbReference type="EC" id="2.6.1.52"/>
    </reaction>
</comment>
<dbReference type="UniPathway" id="UPA00135">
    <property type="reaction ID" value="UER00197"/>
</dbReference>
<keyword evidence="4 11" id="KW-0032">Aminotransferase</keyword>
<gene>
    <name evidence="11" type="primary">serC</name>
    <name evidence="13" type="ORF">C5L23_001257</name>
</gene>
<protein>
    <recommendedName>
        <fullName evidence="11">Phosphoserine aminotransferase</fullName>
        <ecNumber evidence="11">2.6.1.52</ecNumber>
    </recommendedName>
    <alternativeName>
        <fullName evidence="11">Phosphohydroxythreonine aminotransferase</fullName>
        <shortName evidence="11">PSAT</shortName>
    </alternativeName>
</protein>
<dbReference type="HAMAP" id="MF_00160">
    <property type="entry name" value="SerC_aminotrans_5"/>
    <property type="match status" value="1"/>
</dbReference>
<keyword evidence="11" id="KW-0963">Cytoplasm</keyword>
<feature type="binding site" evidence="11">
    <location>
        <position position="41"/>
    </location>
    <ligand>
        <name>L-glutamate</name>
        <dbReference type="ChEBI" id="CHEBI:29985"/>
    </ligand>
</feature>
<feature type="domain" description="Aminotransferase class V" evidence="12">
    <location>
        <begin position="3"/>
        <end position="349"/>
    </location>
</feature>
<dbReference type="GO" id="GO:0005737">
    <property type="term" value="C:cytoplasm"/>
    <property type="evidence" value="ECO:0007669"/>
    <property type="project" value="UniProtKB-SubCell"/>
</dbReference>
<dbReference type="Gene3D" id="3.90.1150.10">
    <property type="entry name" value="Aspartate Aminotransferase, domain 1"/>
    <property type="match status" value="1"/>
</dbReference>
<evidence type="ECO:0000256" key="2">
    <source>
        <dbReference type="ARBA" id="ARBA00005099"/>
    </source>
</evidence>
<feature type="binding site" evidence="11">
    <location>
        <position position="152"/>
    </location>
    <ligand>
        <name>pyridoxal 5'-phosphate</name>
        <dbReference type="ChEBI" id="CHEBI:597326"/>
    </ligand>
</feature>
<feature type="binding site" evidence="11">
    <location>
        <begin position="75"/>
        <end position="76"/>
    </location>
    <ligand>
        <name>pyridoxal 5'-phosphate</name>
        <dbReference type="ChEBI" id="CHEBI:597326"/>
    </ligand>
</feature>
<sequence>MTTYNFSAGPSSLPTEVMTQITQELTKNQATHMSILEISHRTPQFENILDEAKASLKSLLDLPDNYKVMFLSGGGTTQFEMVPMNLATRLKKIAILDSGNFAHKPIGAAEALNVTVDVPGTTRSIKYRELPHLPAQFDDTQYDYVHLVTNNTIEGTTYHQEDIPDVQHLVADMSSNILAEPYDFKKFDLIFAGAQKNLGIAGITLAIVNQDWLDEQDLSHLAPMQKYQTAIDKDSMYNTPPVFAIYVLNLVLKWIEQSGGIAGLYEKNQRKAHKLYDYLDHSSFFDAMVTGKERSLTNVVFTSGDAKRDAQIAQKASQAGFYNLAGHRSVGGFRASLYNAQPEQAVDDLIAYLKNVEMEYLND</sequence>
<dbReference type="InterPro" id="IPR015422">
    <property type="entry name" value="PyrdxlP-dep_Trfase_small"/>
</dbReference>
<keyword evidence="5 11" id="KW-0028">Amino-acid biosynthesis</keyword>
<dbReference type="GO" id="GO:0004648">
    <property type="term" value="F:O-phospho-L-serine:2-oxoglutarate aminotransferase activity"/>
    <property type="evidence" value="ECO:0007669"/>
    <property type="project" value="UniProtKB-UniRule"/>
</dbReference>
<dbReference type="SUPFAM" id="SSF53383">
    <property type="entry name" value="PLP-dependent transferases"/>
    <property type="match status" value="1"/>
</dbReference>
<evidence type="ECO:0000256" key="10">
    <source>
        <dbReference type="ARBA" id="ARBA00049007"/>
    </source>
</evidence>
<dbReference type="EMBL" id="PUFI01000007">
    <property type="protein sequence ID" value="TDG69126.1"/>
    <property type="molecule type" value="Genomic_DNA"/>
</dbReference>
<dbReference type="PROSITE" id="PS00595">
    <property type="entry name" value="AA_TRANSFER_CLASS_5"/>
    <property type="match status" value="1"/>
</dbReference>
<evidence type="ECO:0000256" key="4">
    <source>
        <dbReference type="ARBA" id="ARBA00022576"/>
    </source>
</evidence>